<name>A0A964FE81_9CYAN</name>
<dbReference type="PIRSF" id="PIRSF018008">
    <property type="entry name" value="UCP018008"/>
    <property type="match status" value="1"/>
</dbReference>
<sequence>MKFIGVDFGWTSGASGLCCLILQGDQLKIETITTVLEMDAILDRIDEWISPDAPGLIAVDAPTIINNQTGMRLPDKLTHKHFGRYHAGCYPANLNLGFSDRTVGFGNSLTARNFHHAPTIQSQELGRYQIEVFPHPATINLFGLNKILKYKKGRIAERKIELNKLRNYIIDILPKLEPALQIDPLDEIPVIPHQITGKELKAIEDKLDSLICAYVAAHWWYWGEAKNMVLGNIDSGYIVIPQK</sequence>
<organism evidence="1 2">
    <name type="scientific">Waterburya agarophytonicola KI4</name>
    <dbReference type="NCBI Taxonomy" id="2874699"/>
    <lineage>
        <taxon>Bacteria</taxon>
        <taxon>Bacillati</taxon>
        <taxon>Cyanobacteriota</taxon>
        <taxon>Cyanophyceae</taxon>
        <taxon>Pleurocapsales</taxon>
        <taxon>Hyellaceae</taxon>
        <taxon>Waterburya</taxon>
        <taxon>Waterburya agarophytonicola</taxon>
    </lineage>
</organism>
<comment type="caution">
    <text evidence="1">The sequence shown here is derived from an EMBL/GenBank/DDBJ whole genome shotgun (WGS) entry which is preliminary data.</text>
</comment>
<dbReference type="EMBL" id="JADWDC010000002">
    <property type="protein sequence ID" value="MCC0175572.1"/>
    <property type="molecule type" value="Genomic_DNA"/>
</dbReference>
<accession>A0A964FE81</accession>
<dbReference type="Proteomes" id="UP000729733">
    <property type="component" value="Unassembled WGS sequence"/>
</dbReference>
<keyword evidence="2" id="KW-1185">Reference proteome</keyword>
<dbReference type="Pfam" id="PF04250">
    <property type="entry name" value="DUF429"/>
    <property type="match status" value="1"/>
</dbReference>
<reference evidence="1" key="1">
    <citation type="journal article" date="2021" name="Antonie Van Leeuwenhoek">
        <title>Draft genome and description of Waterburya agarophytonicola gen. nov. sp. nov. (Pleurocapsales, Cyanobacteria): a seaweed symbiont.</title>
        <authorList>
            <person name="Bonthond G."/>
            <person name="Shalygin S."/>
            <person name="Bayer T."/>
            <person name="Weinberger F."/>
        </authorList>
    </citation>
    <scope>NUCLEOTIDE SEQUENCE</scope>
    <source>
        <strain evidence="1">KI4</strain>
    </source>
</reference>
<dbReference type="RefSeq" id="WP_229638575.1">
    <property type="nucleotide sequence ID" value="NZ_JADWDC010000002.1"/>
</dbReference>
<evidence type="ECO:0000313" key="1">
    <source>
        <dbReference type="EMBL" id="MCC0175572.1"/>
    </source>
</evidence>
<dbReference type="InterPro" id="IPR007362">
    <property type="entry name" value="DUF429"/>
</dbReference>
<dbReference type="InterPro" id="IPR008306">
    <property type="entry name" value="UCP018008"/>
</dbReference>
<dbReference type="AlphaFoldDB" id="A0A964FE81"/>
<proteinExistence type="predicted"/>
<evidence type="ECO:0000313" key="2">
    <source>
        <dbReference type="Proteomes" id="UP000729733"/>
    </source>
</evidence>
<gene>
    <name evidence="1" type="ORF">I4641_01075</name>
</gene>
<protein>
    <submittedName>
        <fullName evidence="1">DUF429 domain-containing protein</fullName>
    </submittedName>
</protein>